<keyword evidence="4 7" id="KW-0547">Nucleotide-binding</keyword>
<dbReference type="RefSeq" id="WP_169588534.1">
    <property type="nucleotide sequence ID" value="NZ_VCQU01000005.1"/>
</dbReference>
<feature type="region of interest" description="Disordered" evidence="8">
    <location>
        <begin position="293"/>
        <end position="347"/>
    </location>
</feature>
<keyword evidence="3" id="KW-0808">Transferase</keyword>
<dbReference type="Gene3D" id="3.30.200.20">
    <property type="entry name" value="Phosphorylase Kinase, domain 1"/>
    <property type="match status" value="1"/>
</dbReference>
<dbReference type="AlphaFoldDB" id="A0A848KCC6"/>
<evidence type="ECO:0000313" key="11">
    <source>
        <dbReference type="Proteomes" id="UP000535543"/>
    </source>
</evidence>
<feature type="binding site" evidence="7">
    <location>
        <position position="41"/>
    </location>
    <ligand>
        <name>ATP</name>
        <dbReference type="ChEBI" id="CHEBI:30616"/>
    </ligand>
</feature>
<feature type="compositionally biased region" description="Low complexity" evidence="8">
    <location>
        <begin position="301"/>
        <end position="318"/>
    </location>
</feature>
<dbReference type="PROSITE" id="PS00107">
    <property type="entry name" value="PROTEIN_KINASE_ATP"/>
    <property type="match status" value="1"/>
</dbReference>
<proteinExistence type="predicted"/>
<reference evidence="10 11" key="2">
    <citation type="submission" date="2020-06" db="EMBL/GenBank/DDBJ databases">
        <title>Antribacter stalactiti gen. nov., sp. nov., a new member of the family Nacardiaceae isolated from a cave.</title>
        <authorList>
            <person name="Kim I.S."/>
        </authorList>
    </citation>
    <scope>NUCLEOTIDE SEQUENCE [LARGE SCALE GENOMIC DNA]</scope>
    <source>
        <strain evidence="10 11">YC2-7</strain>
    </source>
</reference>
<dbReference type="Gene3D" id="1.10.510.10">
    <property type="entry name" value="Transferase(Phosphotransferase) domain 1"/>
    <property type="match status" value="1"/>
</dbReference>
<feature type="domain" description="Protein kinase" evidence="9">
    <location>
        <begin position="12"/>
        <end position="278"/>
    </location>
</feature>
<dbReference type="InterPro" id="IPR000719">
    <property type="entry name" value="Prot_kinase_dom"/>
</dbReference>
<feature type="compositionally biased region" description="Polar residues" evidence="8">
    <location>
        <begin position="319"/>
        <end position="344"/>
    </location>
</feature>
<dbReference type="PANTHER" id="PTHR43289:SF6">
    <property type="entry name" value="SERINE_THREONINE-PROTEIN KINASE NEKL-3"/>
    <property type="match status" value="1"/>
</dbReference>
<dbReference type="SMART" id="SM00220">
    <property type="entry name" value="S_TKc"/>
    <property type="match status" value="1"/>
</dbReference>
<dbReference type="EMBL" id="VCQU01000005">
    <property type="protein sequence ID" value="NMN96523.1"/>
    <property type="molecule type" value="Genomic_DNA"/>
</dbReference>
<dbReference type="CDD" id="cd14014">
    <property type="entry name" value="STKc_PknB_like"/>
    <property type="match status" value="1"/>
</dbReference>
<dbReference type="Pfam" id="PF00069">
    <property type="entry name" value="Pkinase"/>
    <property type="match status" value="1"/>
</dbReference>
<dbReference type="GO" id="GO:0005524">
    <property type="term" value="F:ATP binding"/>
    <property type="evidence" value="ECO:0007669"/>
    <property type="project" value="UniProtKB-UniRule"/>
</dbReference>
<dbReference type="GO" id="GO:0004674">
    <property type="term" value="F:protein serine/threonine kinase activity"/>
    <property type="evidence" value="ECO:0007669"/>
    <property type="project" value="UniProtKB-KW"/>
</dbReference>
<evidence type="ECO:0000256" key="5">
    <source>
        <dbReference type="ARBA" id="ARBA00022777"/>
    </source>
</evidence>
<name>A0A848KCC6_9NOCA</name>
<protein>
    <recommendedName>
        <fullName evidence="1">non-specific serine/threonine protein kinase</fullName>
        <ecNumber evidence="1">2.7.11.1</ecNumber>
    </recommendedName>
</protein>
<sequence>MALERGSVFAGYTIEGKLGAGGMGVVYLAKHPRLPRRIALKVLGESFGSEPEFRARFEREAELAARLDHPNVVSVYDRGTEGEQLWIAMQYVDGVDVAHLVKQGPASLPPDRAIYILGQAARGLDNAHKHGLLHRDVKPANILVAMGDEDGEKVLVTDFGIARALDETIALTQAGSMPATLAYASPEQIEGHAVDHRADIYSLGCTLYVMLTGSVPYSRTSYVGVMHAHLSEPPPLATRVNPALPRRIDDVIARAMAKNPNDRYSSSRELANAAAAALATSPNYAATALRQVPDLSSGPHSSSFTAPPSNPSNPSMPTVLSNPSHPSAPNFGSNLSAPQSNQPAGKSKRGLKIGIAVAAAAVVVGGVVTAVALSGGSDSGSSAGSSTSTTTSAPVNNGPWGQYSFVAAAFPKLVPTTPDGTGPQGKCVPYGANGDAIDVNTMPTGVARMRCGEKLISDASKITVLIECNKDQSISTLAGRDLTGARDETWTRTKNAGRLRVGETTDDPPLGAVIVSFDNRPQNACLVWALGLGTGQQVYDQWWATAPIDPAG</sequence>
<evidence type="ECO:0000256" key="3">
    <source>
        <dbReference type="ARBA" id="ARBA00022679"/>
    </source>
</evidence>
<evidence type="ECO:0000256" key="7">
    <source>
        <dbReference type="PROSITE-ProRule" id="PRU10141"/>
    </source>
</evidence>
<feature type="region of interest" description="Disordered" evidence="8">
    <location>
        <begin position="375"/>
        <end position="397"/>
    </location>
</feature>
<dbReference type="InterPro" id="IPR008271">
    <property type="entry name" value="Ser/Thr_kinase_AS"/>
</dbReference>
<dbReference type="PANTHER" id="PTHR43289">
    <property type="entry name" value="MITOGEN-ACTIVATED PROTEIN KINASE KINASE KINASE 20-RELATED"/>
    <property type="match status" value="1"/>
</dbReference>
<dbReference type="FunFam" id="1.10.510.10:FF:000021">
    <property type="entry name" value="Serine/threonine protein kinase"/>
    <property type="match status" value="1"/>
</dbReference>
<comment type="caution">
    <text evidence="10">The sequence shown here is derived from an EMBL/GenBank/DDBJ whole genome shotgun (WGS) entry which is preliminary data.</text>
</comment>
<reference evidence="10 11" key="1">
    <citation type="submission" date="2019-05" db="EMBL/GenBank/DDBJ databases">
        <authorList>
            <person name="Lee S.D."/>
        </authorList>
    </citation>
    <scope>NUCLEOTIDE SEQUENCE [LARGE SCALE GENOMIC DNA]</scope>
    <source>
        <strain evidence="10 11">YC2-7</strain>
    </source>
</reference>
<evidence type="ECO:0000256" key="6">
    <source>
        <dbReference type="ARBA" id="ARBA00022840"/>
    </source>
</evidence>
<keyword evidence="6 7" id="KW-0067">ATP-binding</keyword>
<dbReference type="Proteomes" id="UP000535543">
    <property type="component" value="Unassembled WGS sequence"/>
</dbReference>
<evidence type="ECO:0000256" key="4">
    <source>
        <dbReference type="ARBA" id="ARBA00022741"/>
    </source>
</evidence>
<dbReference type="SUPFAM" id="SSF56112">
    <property type="entry name" value="Protein kinase-like (PK-like)"/>
    <property type="match status" value="1"/>
</dbReference>
<organism evidence="10 11">
    <name type="scientific">Antrihabitans stalactiti</name>
    <dbReference type="NCBI Taxonomy" id="2584121"/>
    <lineage>
        <taxon>Bacteria</taxon>
        <taxon>Bacillati</taxon>
        <taxon>Actinomycetota</taxon>
        <taxon>Actinomycetes</taxon>
        <taxon>Mycobacteriales</taxon>
        <taxon>Nocardiaceae</taxon>
        <taxon>Antrihabitans</taxon>
    </lineage>
</organism>
<evidence type="ECO:0000256" key="1">
    <source>
        <dbReference type="ARBA" id="ARBA00012513"/>
    </source>
</evidence>
<evidence type="ECO:0000256" key="2">
    <source>
        <dbReference type="ARBA" id="ARBA00022527"/>
    </source>
</evidence>
<dbReference type="EC" id="2.7.11.1" evidence="1"/>
<dbReference type="InterPro" id="IPR017441">
    <property type="entry name" value="Protein_kinase_ATP_BS"/>
</dbReference>
<dbReference type="PROSITE" id="PS50011">
    <property type="entry name" value="PROTEIN_KINASE_DOM"/>
    <property type="match status" value="1"/>
</dbReference>
<keyword evidence="5 10" id="KW-0418">Kinase</keyword>
<evidence type="ECO:0000313" key="10">
    <source>
        <dbReference type="EMBL" id="NMN96523.1"/>
    </source>
</evidence>
<dbReference type="PROSITE" id="PS00108">
    <property type="entry name" value="PROTEIN_KINASE_ST"/>
    <property type="match status" value="1"/>
</dbReference>
<dbReference type="InterPro" id="IPR011009">
    <property type="entry name" value="Kinase-like_dom_sf"/>
</dbReference>
<keyword evidence="11" id="KW-1185">Reference proteome</keyword>
<gene>
    <name evidence="10" type="ORF">FGL95_15890</name>
</gene>
<evidence type="ECO:0000256" key="8">
    <source>
        <dbReference type="SAM" id="MobiDB-lite"/>
    </source>
</evidence>
<evidence type="ECO:0000259" key="9">
    <source>
        <dbReference type="PROSITE" id="PS50011"/>
    </source>
</evidence>
<keyword evidence="2 10" id="KW-0723">Serine/threonine-protein kinase</keyword>
<accession>A0A848KCC6</accession>
<feature type="compositionally biased region" description="Low complexity" evidence="8">
    <location>
        <begin position="375"/>
        <end position="393"/>
    </location>
</feature>